<name>A0A267FKL3_9PLAT</name>
<dbReference type="STRING" id="282301.A0A267FKL3"/>
<dbReference type="EMBL" id="NIVC01000995">
    <property type="protein sequence ID" value="PAA73744.1"/>
    <property type="molecule type" value="Genomic_DNA"/>
</dbReference>
<evidence type="ECO:0000259" key="12">
    <source>
        <dbReference type="PROSITE" id="PS50262"/>
    </source>
</evidence>
<keyword evidence="2" id="KW-1003">Cell membrane</keyword>
<evidence type="ECO:0000256" key="1">
    <source>
        <dbReference type="ARBA" id="ARBA00004651"/>
    </source>
</evidence>
<dbReference type="Pfam" id="PF00001">
    <property type="entry name" value="7tm_1"/>
    <property type="match status" value="2"/>
</dbReference>
<comment type="similarity">
    <text evidence="9">Belongs to the G-protein coupled receptor 1 family.</text>
</comment>
<dbReference type="SUPFAM" id="SSF81321">
    <property type="entry name" value="Family A G protein-coupled receptor-like"/>
    <property type="match status" value="1"/>
</dbReference>
<dbReference type="PROSITE" id="PS00237">
    <property type="entry name" value="G_PROTEIN_RECEP_F1_1"/>
    <property type="match status" value="1"/>
</dbReference>
<dbReference type="Proteomes" id="UP000215902">
    <property type="component" value="Unassembled WGS sequence"/>
</dbReference>
<keyword evidence="6 11" id="KW-0472">Membrane</keyword>
<keyword evidence="8 9" id="KW-0807">Transducer</keyword>
<feature type="domain" description="G-protein coupled receptors family 1 profile" evidence="12">
    <location>
        <begin position="24"/>
        <end position="309"/>
    </location>
</feature>
<dbReference type="GO" id="GO:0043005">
    <property type="term" value="C:neuron projection"/>
    <property type="evidence" value="ECO:0007669"/>
    <property type="project" value="TreeGrafter"/>
</dbReference>
<comment type="subcellular location">
    <subcellularLocation>
        <location evidence="1">Cell membrane</location>
        <topology evidence="1">Multi-pass membrane protein</topology>
    </subcellularLocation>
</comment>
<evidence type="ECO:0000256" key="5">
    <source>
        <dbReference type="ARBA" id="ARBA00023040"/>
    </source>
</evidence>
<organism evidence="15 16">
    <name type="scientific">Macrostomum lignano</name>
    <dbReference type="NCBI Taxonomy" id="282301"/>
    <lineage>
        <taxon>Eukaryota</taxon>
        <taxon>Metazoa</taxon>
        <taxon>Spiralia</taxon>
        <taxon>Lophotrochozoa</taxon>
        <taxon>Platyhelminthes</taxon>
        <taxon>Rhabditophora</taxon>
        <taxon>Macrostomorpha</taxon>
        <taxon>Macrostomida</taxon>
        <taxon>Macrostomidae</taxon>
        <taxon>Macrostomum</taxon>
    </lineage>
</organism>
<evidence type="ECO:0000313" key="14">
    <source>
        <dbReference type="EMBL" id="PAA64924.1"/>
    </source>
</evidence>
<evidence type="ECO:0000313" key="16">
    <source>
        <dbReference type="Proteomes" id="UP000215902"/>
    </source>
</evidence>
<keyword evidence="5 9" id="KW-0297">G-protein coupled receptor</keyword>
<dbReference type="GO" id="GO:0004930">
    <property type="term" value="F:G protein-coupled receptor activity"/>
    <property type="evidence" value="ECO:0007669"/>
    <property type="project" value="UniProtKB-KW"/>
</dbReference>
<evidence type="ECO:0000256" key="11">
    <source>
        <dbReference type="SAM" id="Phobius"/>
    </source>
</evidence>
<feature type="transmembrane region" description="Helical" evidence="11">
    <location>
        <begin position="12"/>
        <end position="33"/>
    </location>
</feature>
<evidence type="ECO:0000256" key="4">
    <source>
        <dbReference type="ARBA" id="ARBA00022989"/>
    </source>
</evidence>
<evidence type="ECO:0000256" key="8">
    <source>
        <dbReference type="ARBA" id="ARBA00023224"/>
    </source>
</evidence>
<dbReference type="GO" id="GO:0005886">
    <property type="term" value="C:plasma membrane"/>
    <property type="evidence" value="ECO:0007669"/>
    <property type="project" value="UniProtKB-SubCell"/>
</dbReference>
<dbReference type="PRINTS" id="PR00237">
    <property type="entry name" value="GPCRRHODOPSN"/>
</dbReference>
<feature type="region of interest" description="Disordered" evidence="10">
    <location>
        <begin position="347"/>
        <end position="375"/>
    </location>
</feature>
<accession>A0A267FKL3</accession>
<keyword evidence="4 11" id="KW-1133">Transmembrane helix</keyword>
<dbReference type="EMBL" id="NIVC01001700">
    <property type="protein sequence ID" value="PAA64924.1"/>
    <property type="molecule type" value="Genomic_DNA"/>
</dbReference>
<comment type="caution">
    <text evidence="15">The sequence shown here is derived from an EMBL/GenBank/DDBJ whole genome shotgun (WGS) entry which is preliminary data.</text>
</comment>
<evidence type="ECO:0000256" key="7">
    <source>
        <dbReference type="ARBA" id="ARBA00023170"/>
    </source>
</evidence>
<evidence type="ECO:0000256" key="10">
    <source>
        <dbReference type="SAM" id="MobiDB-lite"/>
    </source>
</evidence>
<proteinExistence type="inferred from homology"/>
<evidence type="ECO:0000256" key="2">
    <source>
        <dbReference type="ARBA" id="ARBA00022475"/>
    </source>
</evidence>
<dbReference type="InterPro" id="IPR000276">
    <property type="entry name" value="GPCR_Rhodpsn"/>
</dbReference>
<reference evidence="15 16" key="1">
    <citation type="submission" date="2017-06" db="EMBL/GenBank/DDBJ databases">
        <title>A platform for efficient transgenesis in Macrostomum lignano, a flatworm model organism for stem cell research.</title>
        <authorList>
            <person name="Berezikov E."/>
        </authorList>
    </citation>
    <scope>NUCLEOTIDE SEQUENCE [LARGE SCALE GENOMIC DNA]</scope>
    <source>
        <strain evidence="15">DV1</strain>
        <tissue evidence="15">Whole organism</tissue>
    </source>
</reference>
<feature type="transmembrane region" description="Helical" evidence="11">
    <location>
        <begin position="207"/>
        <end position="227"/>
    </location>
</feature>
<feature type="transmembrane region" description="Helical" evidence="11">
    <location>
        <begin position="248"/>
        <end position="272"/>
    </location>
</feature>
<feature type="transmembrane region" description="Helical" evidence="11">
    <location>
        <begin position="45"/>
        <end position="69"/>
    </location>
</feature>
<dbReference type="AlphaFoldDB" id="A0A267FKL3"/>
<dbReference type="PROSITE" id="PS50262">
    <property type="entry name" value="G_PROTEIN_RECEP_F1_2"/>
    <property type="match status" value="1"/>
</dbReference>
<dbReference type="OrthoDB" id="6076970at2759"/>
<sequence length="409" mass="44096">MLLPAALAVYDTVLGALFVLGFAGNLLVLVVICSLKAAHTVTNIYLINLAIADSLHLLSIPPFIHLSIIKSWVWGTIGCKLYFLMHFANSNVSIYIIMAMSFDRFKAVVSPFSSARYRTKKFAVILVVCMWLLSALIVSPIYLNAYVQTWIIPASGENATADHENNGTLEDRVWISRSCQHLPPGSVNHSEGLLKKLFTDPYYFSRYIFVTGCVLPGLLLCTFYFLILRKLWLMKRARSAGPQAQQRFEKVTILVVAVVTFYLACCLPHWIYVNIALELEDMTPSWVPVASHLTTLLAYVNSAGNPILYAFLNEPFRASMRAILAQHLPAGCLGGCGDGGGTGGGNGADGGEIADADAGGGSGRPTNSYEPLPLLPGGGGGGATFGASSCALGETTAMMETRVTETVID</sequence>
<dbReference type="InterPro" id="IPR017452">
    <property type="entry name" value="GPCR_Rhodpsn_7TM"/>
</dbReference>
<keyword evidence="16" id="KW-1185">Reference proteome</keyword>
<feature type="transmembrane region" description="Helical" evidence="11">
    <location>
        <begin position="292"/>
        <end position="312"/>
    </location>
</feature>
<feature type="transmembrane region" description="Helical" evidence="11">
    <location>
        <begin position="81"/>
        <end position="102"/>
    </location>
</feature>
<dbReference type="Gene3D" id="1.20.1070.10">
    <property type="entry name" value="Rhodopsin 7-helix transmembrane proteins"/>
    <property type="match status" value="1"/>
</dbReference>
<dbReference type="PANTHER" id="PTHR24229">
    <property type="entry name" value="NEUROPEPTIDES RECEPTOR"/>
    <property type="match status" value="1"/>
</dbReference>
<feature type="transmembrane region" description="Helical" evidence="11">
    <location>
        <begin position="122"/>
        <end position="143"/>
    </location>
</feature>
<dbReference type="EMBL" id="NIVC01002432">
    <property type="protein sequence ID" value="PAA57924.1"/>
    <property type="molecule type" value="Genomic_DNA"/>
</dbReference>
<keyword evidence="7 9" id="KW-0675">Receptor</keyword>
<evidence type="ECO:0000313" key="13">
    <source>
        <dbReference type="EMBL" id="PAA57924.1"/>
    </source>
</evidence>
<evidence type="ECO:0000256" key="3">
    <source>
        <dbReference type="ARBA" id="ARBA00022692"/>
    </source>
</evidence>
<keyword evidence="3 9" id="KW-0812">Transmembrane</keyword>
<evidence type="ECO:0000256" key="9">
    <source>
        <dbReference type="RuleBase" id="RU000688"/>
    </source>
</evidence>
<protein>
    <recommendedName>
        <fullName evidence="12">G-protein coupled receptors family 1 profile domain-containing protein</fullName>
    </recommendedName>
</protein>
<dbReference type="GO" id="GO:0042277">
    <property type="term" value="F:peptide binding"/>
    <property type="evidence" value="ECO:0007669"/>
    <property type="project" value="TreeGrafter"/>
</dbReference>
<evidence type="ECO:0000313" key="15">
    <source>
        <dbReference type="EMBL" id="PAA73744.1"/>
    </source>
</evidence>
<gene>
    <name evidence="14" type="ORF">BOX15_Mlig004520g1</name>
    <name evidence="13" type="ORF">BOX15_Mlig004520g2</name>
    <name evidence="15" type="ORF">BOX15_Mlig004520g3</name>
</gene>
<dbReference type="PANTHER" id="PTHR24229:SF40">
    <property type="entry name" value="ALLATOSTATIN C RECEPTOR 1-RELATED"/>
    <property type="match status" value="1"/>
</dbReference>
<evidence type="ECO:0000256" key="6">
    <source>
        <dbReference type="ARBA" id="ARBA00023136"/>
    </source>
</evidence>